<reference evidence="3" key="1">
    <citation type="submission" date="2021-02" db="EMBL/GenBank/DDBJ databases">
        <authorList>
            <person name="Nowell W R."/>
        </authorList>
    </citation>
    <scope>NUCLEOTIDE SEQUENCE</scope>
</reference>
<feature type="domain" description="Apple" evidence="2">
    <location>
        <begin position="27"/>
        <end position="94"/>
    </location>
</feature>
<evidence type="ECO:0000313" key="3">
    <source>
        <dbReference type="EMBL" id="CAF1307152.1"/>
    </source>
</evidence>
<comment type="caution">
    <text evidence="3">The sequence shown here is derived from an EMBL/GenBank/DDBJ whole genome shotgun (WGS) entry which is preliminary data.</text>
</comment>
<name>A0A815EIN8_ADIRI</name>
<dbReference type="Proteomes" id="UP000663852">
    <property type="component" value="Unassembled WGS sequence"/>
</dbReference>
<dbReference type="Pfam" id="PF00024">
    <property type="entry name" value="PAN_1"/>
    <property type="match status" value="1"/>
</dbReference>
<dbReference type="OrthoDB" id="10485909at2759"/>
<evidence type="ECO:0000313" key="4">
    <source>
        <dbReference type="Proteomes" id="UP000663852"/>
    </source>
</evidence>
<gene>
    <name evidence="3" type="ORF">EDS130_LOCUS30933</name>
</gene>
<evidence type="ECO:0000259" key="2">
    <source>
        <dbReference type="PROSITE" id="PS50948"/>
    </source>
</evidence>
<protein>
    <recommendedName>
        <fullName evidence="2">Apple domain-containing protein</fullName>
    </recommendedName>
</protein>
<evidence type="ECO:0000256" key="1">
    <source>
        <dbReference type="SAM" id="MobiDB-lite"/>
    </source>
</evidence>
<dbReference type="InterPro" id="IPR003609">
    <property type="entry name" value="Pan_app"/>
</dbReference>
<dbReference type="AlphaFoldDB" id="A0A815EIN8"/>
<feature type="compositionally biased region" description="Low complexity" evidence="1">
    <location>
        <begin position="103"/>
        <end position="117"/>
    </location>
</feature>
<dbReference type="PROSITE" id="PS50948">
    <property type="entry name" value="PAN"/>
    <property type="match status" value="1"/>
</dbReference>
<dbReference type="EMBL" id="CAJNOJ010000221">
    <property type="protein sequence ID" value="CAF1307152.1"/>
    <property type="molecule type" value="Genomic_DNA"/>
</dbReference>
<accession>A0A815EIN8</accession>
<organism evidence="3 4">
    <name type="scientific">Adineta ricciae</name>
    <name type="common">Rotifer</name>
    <dbReference type="NCBI Taxonomy" id="249248"/>
    <lineage>
        <taxon>Eukaryota</taxon>
        <taxon>Metazoa</taxon>
        <taxon>Spiralia</taxon>
        <taxon>Gnathifera</taxon>
        <taxon>Rotifera</taxon>
        <taxon>Eurotatoria</taxon>
        <taxon>Bdelloidea</taxon>
        <taxon>Adinetida</taxon>
        <taxon>Adinetidae</taxon>
        <taxon>Adineta</taxon>
    </lineage>
</organism>
<proteinExistence type="predicted"/>
<sequence length="205" mass="21739">MLIAQSSEQEDMRSVQMKIITGYRFQCATTTCLPFETIATSNIRKCQMACLSEEHCRAGSFHQDTSACELFIDILGQTSNMLAEPNTTTILNILGTRNPPERTTTTTTSTTTTTTVTSTTSTTTATTTTTPTTAVSYPPCSSCCSLAVNAYCNSGSTTCQCTCCDNSICSNSGYAPSTTYCGSFAASYPYFCTSCPGNSLVCGSC</sequence>
<feature type="region of interest" description="Disordered" evidence="1">
    <location>
        <begin position="95"/>
        <end position="117"/>
    </location>
</feature>